<dbReference type="Proteomes" id="UP000095767">
    <property type="component" value="Unassembled WGS sequence"/>
</dbReference>
<dbReference type="OrthoDB" id="66881at2759"/>
<name>A0A1E5UP81_9POAL</name>
<comment type="caution">
    <text evidence="2">The sequence shown here is derived from an EMBL/GenBank/DDBJ whole genome shotgun (WGS) entry which is preliminary data.</text>
</comment>
<organism evidence="2 3">
    <name type="scientific">Dichanthelium oligosanthes</name>
    <dbReference type="NCBI Taxonomy" id="888268"/>
    <lineage>
        <taxon>Eukaryota</taxon>
        <taxon>Viridiplantae</taxon>
        <taxon>Streptophyta</taxon>
        <taxon>Embryophyta</taxon>
        <taxon>Tracheophyta</taxon>
        <taxon>Spermatophyta</taxon>
        <taxon>Magnoliopsida</taxon>
        <taxon>Liliopsida</taxon>
        <taxon>Poales</taxon>
        <taxon>Poaceae</taxon>
        <taxon>PACMAD clade</taxon>
        <taxon>Panicoideae</taxon>
        <taxon>Panicodae</taxon>
        <taxon>Paniceae</taxon>
        <taxon>Dichantheliinae</taxon>
        <taxon>Dichanthelium</taxon>
    </lineage>
</organism>
<feature type="compositionally biased region" description="Basic and acidic residues" evidence="1">
    <location>
        <begin position="61"/>
        <end position="83"/>
    </location>
</feature>
<feature type="compositionally biased region" description="Basic and acidic residues" evidence="1">
    <location>
        <begin position="38"/>
        <end position="48"/>
    </location>
</feature>
<reference evidence="2 3" key="1">
    <citation type="submission" date="2016-09" db="EMBL/GenBank/DDBJ databases">
        <title>The draft genome of Dichanthelium oligosanthes: A C3 panicoid grass species.</title>
        <authorList>
            <person name="Studer A.J."/>
            <person name="Schnable J.C."/>
            <person name="Brutnell T.P."/>
        </authorList>
    </citation>
    <scope>NUCLEOTIDE SEQUENCE [LARGE SCALE GENOMIC DNA]</scope>
    <source>
        <strain evidence="3">cv. Kellogg 1175</strain>
        <tissue evidence="2">Leaf</tissue>
    </source>
</reference>
<proteinExistence type="predicted"/>
<protein>
    <submittedName>
        <fullName evidence="2">Uncharacterized protein</fullName>
    </submittedName>
</protein>
<keyword evidence="3" id="KW-1185">Reference proteome</keyword>
<feature type="region of interest" description="Disordered" evidence="1">
    <location>
        <begin position="1"/>
        <end position="20"/>
    </location>
</feature>
<dbReference type="EMBL" id="LWDX02069255">
    <property type="protein sequence ID" value="OEL14681.1"/>
    <property type="molecule type" value="Genomic_DNA"/>
</dbReference>
<sequence length="162" mass="17305">MARGEVGEGGGSGCGRSRWRAAARGGGVASAVGARQESLAEGRRDGARAADPADAWATAGDGRRRGVADGEGEKRRIRGREAADQCGTKRRGRRGERKGADLCCGYHGRRAGVSKFIESYLTWKLSLNKYGLKPAHPFVEGYASCQMAILPDGFFEMADRDL</sequence>
<feature type="compositionally biased region" description="Low complexity" evidence="1">
    <location>
        <begin position="49"/>
        <end position="60"/>
    </location>
</feature>
<dbReference type="STRING" id="888268.A0A1E5UP81"/>
<dbReference type="AlphaFoldDB" id="A0A1E5UP81"/>
<evidence type="ECO:0000256" key="1">
    <source>
        <dbReference type="SAM" id="MobiDB-lite"/>
    </source>
</evidence>
<feature type="region of interest" description="Disordered" evidence="1">
    <location>
        <begin position="25"/>
        <end position="96"/>
    </location>
</feature>
<evidence type="ECO:0000313" key="3">
    <source>
        <dbReference type="Proteomes" id="UP000095767"/>
    </source>
</evidence>
<accession>A0A1E5UP81</accession>
<gene>
    <name evidence="2" type="ORF">BAE44_0024300</name>
</gene>
<evidence type="ECO:0000313" key="2">
    <source>
        <dbReference type="EMBL" id="OEL14681.1"/>
    </source>
</evidence>